<dbReference type="Proteomes" id="UP000231658">
    <property type="component" value="Unassembled WGS sequence"/>
</dbReference>
<dbReference type="Gene3D" id="3.40.190.10">
    <property type="entry name" value="Periplasmic binding protein-like II"/>
    <property type="match status" value="2"/>
</dbReference>
<dbReference type="STRING" id="1867952.MTBPR1_110044"/>
<proteinExistence type="predicted"/>
<sequence length="261" mass="30868">MRRVNSFAVWLFLCFVLLSQVSLLAGSQSVRVLAYPFPPYLNEDMKTGLTPDVLSLLNHYQNDYNFVLHVVEPQQRYENIVSAKQDMILFEMPQWDWQDKTDHVMFSRLLMKGGEVYITKRTKDRDQSYFDQIKDKHIGAYEGYHYKFADYNSDEAWLKANFDIDLANRHRIIMDWVKQGKVDVGVITLAFLRRYFKDNPNEIAAYLVSQNFAQIYHLKAVLRKNGPISVENFEKILSGIKHTDRFHRLLEKNGILRQWTF</sequence>
<evidence type="ECO:0000313" key="1">
    <source>
        <dbReference type="EMBL" id="SCA55605.1"/>
    </source>
</evidence>
<gene>
    <name evidence="1" type="ORF">MTBPR1_110044</name>
</gene>
<reference evidence="1 2" key="1">
    <citation type="submission" date="2016-07" db="EMBL/GenBank/DDBJ databases">
        <authorList>
            <person name="Lefevre C.T."/>
        </authorList>
    </citation>
    <scope>NUCLEOTIDE SEQUENCE [LARGE SCALE GENOMIC DNA]</scope>
    <source>
        <strain evidence="1">PR1</strain>
    </source>
</reference>
<evidence type="ECO:0000313" key="2">
    <source>
        <dbReference type="Proteomes" id="UP000231658"/>
    </source>
</evidence>
<dbReference type="SUPFAM" id="SSF53850">
    <property type="entry name" value="Periplasmic binding protein-like II"/>
    <property type="match status" value="1"/>
</dbReference>
<dbReference type="OrthoDB" id="8747607at2"/>
<accession>A0A1C3REC2</accession>
<dbReference type="EMBL" id="FLYE01000003">
    <property type="protein sequence ID" value="SCA55605.1"/>
    <property type="molecule type" value="Genomic_DNA"/>
</dbReference>
<name>A0A1C3REC2_9PROT</name>
<dbReference type="RefSeq" id="WP_069186325.1">
    <property type="nucleotide sequence ID" value="NZ_FLYE01000003.1"/>
</dbReference>
<protein>
    <submittedName>
        <fullName evidence="1">Uncharacterized protein</fullName>
    </submittedName>
</protein>
<organism evidence="1 2">
    <name type="scientific">Candidatus Terasakiella magnetica</name>
    <dbReference type="NCBI Taxonomy" id="1867952"/>
    <lineage>
        <taxon>Bacteria</taxon>
        <taxon>Pseudomonadati</taxon>
        <taxon>Pseudomonadota</taxon>
        <taxon>Alphaproteobacteria</taxon>
        <taxon>Rhodospirillales</taxon>
        <taxon>Terasakiellaceae</taxon>
        <taxon>Terasakiella</taxon>
    </lineage>
</organism>
<dbReference type="AlphaFoldDB" id="A0A1C3REC2"/>
<keyword evidence="2" id="KW-1185">Reference proteome</keyword>